<name>A0ABY9YJ13_9GAMM</name>
<dbReference type="InterPro" id="IPR001387">
    <property type="entry name" value="Cro/C1-type_HTH"/>
</dbReference>
<feature type="domain" description="HTH cro/C1-type" evidence="1">
    <location>
        <begin position="5"/>
        <end position="60"/>
    </location>
</feature>
<reference evidence="2 3" key="1">
    <citation type="submission" date="2022-12" db="EMBL/GenBank/DDBJ databases">
        <title>Two new species, Stenotrophomonas aracearum and Stenotrophomonas oahuensis, isolated from Anthurium (Araceae family) in Hawaii.</title>
        <authorList>
            <person name="Chunag S.C."/>
            <person name="Dobhal S."/>
            <person name="Alvarez A."/>
            <person name="Arif M."/>
        </authorList>
    </citation>
    <scope>NUCLEOTIDE SEQUENCE [LARGE SCALE GENOMIC DNA]</scope>
    <source>
        <strain evidence="2 3">A5588</strain>
    </source>
</reference>
<proteinExistence type="predicted"/>
<dbReference type="SMART" id="SM00530">
    <property type="entry name" value="HTH_XRE"/>
    <property type="match status" value="1"/>
</dbReference>
<dbReference type="Gene3D" id="1.10.260.40">
    <property type="entry name" value="lambda repressor-like DNA-binding domains"/>
    <property type="match status" value="1"/>
</dbReference>
<evidence type="ECO:0000259" key="1">
    <source>
        <dbReference type="PROSITE" id="PS50943"/>
    </source>
</evidence>
<gene>
    <name evidence="2" type="ORF">PDM28_09835</name>
</gene>
<protein>
    <submittedName>
        <fullName evidence="2">Helix-turn-helix domain-containing protein</fullName>
    </submittedName>
</protein>
<accession>A0ABY9YJ13</accession>
<dbReference type="SUPFAM" id="SSF47413">
    <property type="entry name" value="lambda repressor-like DNA-binding domains"/>
    <property type="match status" value="1"/>
</dbReference>
<evidence type="ECO:0000313" key="3">
    <source>
        <dbReference type="Proteomes" id="UP001305421"/>
    </source>
</evidence>
<keyword evidence="3" id="KW-1185">Reference proteome</keyword>
<dbReference type="EMBL" id="CP115543">
    <property type="protein sequence ID" value="WNH50670.1"/>
    <property type="molecule type" value="Genomic_DNA"/>
</dbReference>
<sequence length="117" mass="12740">MSDRIRAARTRAGLSQSQLAKEAGVKRSAVAQWECPKGTTPCVSHLAQIAVITRVRFEWLATGRGLSSTDGEGLDAAVQMNADHVQNELEGTILSLIRRLSPRKRKMAQAIIEMLGV</sequence>
<dbReference type="CDD" id="cd00093">
    <property type="entry name" value="HTH_XRE"/>
    <property type="match status" value="1"/>
</dbReference>
<dbReference type="Pfam" id="PF01381">
    <property type="entry name" value="HTH_3"/>
    <property type="match status" value="1"/>
</dbReference>
<evidence type="ECO:0000313" key="2">
    <source>
        <dbReference type="EMBL" id="WNH50670.1"/>
    </source>
</evidence>
<dbReference type="InterPro" id="IPR010982">
    <property type="entry name" value="Lambda_DNA-bd_dom_sf"/>
</dbReference>
<dbReference type="Proteomes" id="UP001305421">
    <property type="component" value="Chromosome"/>
</dbReference>
<organism evidence="2 3">
    <name type="scientific">Stenotrophomonas aracearum</name>
    <dbReference type="NCBI Taxonomy" id="3003272"/>
    <lineage>
        <taxon>Bacteria</taxon>
        <taxon>Pseudomonadati</taxon>
        <taxon>Pseudomonadota</taxon>
        <taxon>Gammaproteobacteria</taxon>
        <taxon>Lysobacterales</taxon>
        <taxon>Lysobacteraceae</taxon>
        <taxon>Stenotrophomonas</taxon>
    </lineage>
</organism>
<dbReference type="PROSITE" id="PS50943">
    <property type="entry name" value="HTH_CROC1"/>
    <property type="match status" value="1"/>
</dbReference>